<evidence type="ECO:0000256" key="2">
    <source>
        <dbReference type="SAM" id="SignalP"/>
    </source>
</evidence>
<dbReference type="AlphaFoldDB" id="A0A9D9IT83"/>
<sequence>MRKFVMNAAVVSLALAVTGCGQPKNPAPAREGSRIDYSMSFFRNVVSASGPEDNVFVSPYSAGVALSMLAEGAQKQTAEELDMALNGVRFSGKEVVADSVVDVRAANSAWIRDGFNVRKDYADKLSEDYRASVSSLDFSDPASVDVINSWCSDNTEGKITGIIDNISPDMVMFLMNALYFKAPWEEKFDGNVTADAVFHGFSGDSEVPFMFRKGKMEYAGYGGHQMVRLPYAGGRYSMLVLLPAEDVSPDAVLPYLDEKSYREAVGALSETEVILRLPKFRIETSTRLNRALSAMGAKRVFTGAAELGGISDADIAVDEVKQKCYVEVNEEGSEAAAVTSIGIRLTSANVGPKPVSMTVDRPFLFMIADMENDNILFMGRIMNLEK</sequence>
<organism evidence="4 5">
    <name type="scientific">Candidatus Cryptobacteroides excrementipullorum</name>
    <dbReference type="NCBI Taxonomy" id="2840761"/>
    <lineage>
        <taxon>Bacteria</taxon>
        <taxon>Pseudomonadati</taxon>
        <taxon>Bacteroidota</taxon>
        <taxon>Bacteroidia</taxon>
        <taxon>Bacteroidales</taxon>
        <taxon>Candidatus Cryptobacteroides</taxon>
    </lineage>
</organism>
<dbReference type="Pfam" id="PF00079">
    <property type="entry name" value="Serpin"/>
    <property type="match status" value="1"/>
</dbReference>
<reference evidence="4" key="1">
    <citation type="submission" date="2020-10" db="EMBL/GenBank/DDBJ databases">
        <authorList>
            <person name="Gilroy R."/>
        </authorList>
    </citation>
    <scope>NUCLEOTIDE SEQUENCE</scope>
    <source>
        <strain evidence="4">2478</strain>
    </source>
</reference>
<dbReference type="InterPro" id="IPR036186">
    <property type="entry name" value="Serpin_sf"/>
</dbReference>
<dbReference type="EMBL" id="JADILZ010000028">
    <property type="protein sequence ID" value="MBO8477915.1"/>
    <property type="molecule type" value="Genomic_DNA"/>
</dbReference>
<feature type="signal peptide" evidence="2">
    <location>
        <begin position="1"/>
        <end position="16"/>
    </location>
</feature>
<dbReference type="InterPro" id="IPR023795">
    <property type="entry name" value="Serpin_CS"/>
</dbReference>
<comment type="caution">
    <text evidence="4">The sequence shown here is derived from an EMBL/GenBank/DDBJ whole genome shotgun (WGS) entry which is preliminary data.</text>
</comment>
<evidence type="ECO:0000256" key="1">
    <source>
        <dbReference type="RuleBase" id="RU000411"/>
    </source>
</evidence>
<evidence type="ECO:0000259" key="3">
    <source>
        <dbReference type="SMART" id="SM00093"/>
    </source>
</evidence>
<dbReference type="GO" id="GO:0005615">
    <property type="term" value="C:extracellular space"/>
    <property type="evidence" value="ECO:0007669"/>
    <property type="project" value="InterPro"/>
</dbReference>
<dbReference type="Gene3D" id="3.30.497.10">
    <property type="entry name" value="Antithrombin, subunit I, domain 2"/>
    <property type="match status" value="1"/>
</dbReference>
<feature type="chain" id="PRO_5038692959" evidence="2">
    <location>
        <begin position="17"/>
        <end position="386"/>
    </location>
</feature>
<dbReference type="PROSITE" id="PS51257">
    <property type="entry name" value="PROKAR_LIPOPROTEIN"/>
    <property type="match status" value="1"/>
</dbReference>
<dbReference type="PANTHER" id="PTHR11461:SF211">
    <property type="entry name" value="GH10112P-RELATED"/>
    <property type="match status" value="1"/>
</dbReference>
<dbReference type="InterPro" id="IPR000215">
    <property type="entry name" value="Serpin_fam"/>
</dbReference>
<evidence type="ECO:0000313" key="4">
    <source>
        <dbReference type="EMBL" id="MBO8477915.1"/>
    </source>
</evidence>
<dbReference type="PROSITE" id="PS00284">
    <property type="entry name" value="SERPIN"/>
    <property type="match status" value="1"/>
</dbReference>
<name>A0A9D9IT83_9BACT</name>
<proteinExistence type="inferred from homology"/>
<dbReference type="PANTHER" id="PTHR11461">
    <property type="entry name" value="SERINE PROTEASE INHIBITOR, SERPIN"/>
    <property type="match status" value="1"/>
</dbReference>
<dbReference type="Proteomes" id="UP000823771">
    <property type="component" value="Unassembled WGS sequence"/>
</dbReference>
<accession>A0A9D9IT83</accession>
<gene>
    <name evidence="4" type="ORF">IAB80_03350</name>
</gene>
<dbReference type="CDD" id="cd19588">
    <property type="entry name" value="serpin_miropin-like"/>
    <property type="match status" value="1"/>
</dbReference>
<evidence type="ECO:0000313" key="5">
    <source>
        <dbReference type="Proteomes" id="UP000823771"/>
    </source>
</evidence>
<protein>
    <submittedName>
        <fullName evidence="4">Serpin family protein</fullName>
    </submittedName>
</protein>
<dbReference type="SUPFAM" id="SSF56574">
    <property type="entry name" value="Serpins"/>
    <property type="match status" value="1"/>
</dbReference>
<comment type="similarity">
    <text evidence="1">Belongs to the serpin family.</text>
</comment>
<dbReference type="InterPro" id="IPR023796">
    <property type="entry name" value="Serpin_dom"/>
</dbReference>
<keyword evidence="2" id="KW-0732">Signal</keyword>
<dbReference type="InterPro" id="IPR042178">
    <property type="entry name" value="Serpin_sf_1"/>
</dbReference>
<dbReference type="InterPro" id="IPR042185">
    <property type="entry name" value="Serpin_sf_2"/>
</dbReference>
<dbReference type="Gene3D" id="2.30.39.10">
    <property type="entry name" value="Alpha-1-antitrypsin, domain 1"/>
    <property type="match status" value="1"/>
</dbReference>
<feature type="domain" description="Serpin" evidence="3">
    <location>
        <begin position="39"/>
        <end position="384"/>
    </location>
</feature>
<reference evidence="4" key="2">
    <citation type="journal article" date="2021" name="PeerJ">
        <title>Extensive microbial diversity within the chicken gut microbiome revealed by metagenomics and culture.</title>
        <authorList>
            <person name="Gilroy R."/>
            <person name="Ravi A."/>
            <person name="Getino M."/>
            <person name="Pursley I."/>
            <person name="Horton D.L."/>
            <person name="Alikhan N.F."/>
            <person name="Baker D."/>
            <person name="Gharbi K."/>
            <person name="Hall N."/>
            <person name="Watson M."/>
            <person name="Adriaenssens E.M."/>
            <person name="Foster-Nyarko E."/>
            <person name="Jarju S."/>
            <person name="Secka A."/>
            <person name="Antonio M."/>
            <person name="Oren A."/>
            <person name="Chaudhuri R.R."/>
            <person name="La Ragione R."/>
            <person name="Hildebrand F."/>
            <person name="Pallen M.J."/>
        </authorList>
    </citation>
    <scope>NUCLEOTIDE SEQUENCE</scope>
    <source>
        <strain evidence="4">2478</strain>
    </source>
</reference>
<dbReference type="GO" id="GO:0004867">
    <property type="term" value="F:serine-type endopeptidase inhibitor activity"/>
    <property type="evidence" value="ECO:0007669"/>
    <property type="project" value="InterPro"/>
</dbReference>
<dbReference type="SMART" id="SM00093">
    <property type="entry name" value="SERPIN"/>
    <property type="match status" value="1"/>
</dbReference>